<keyword evidence="1" id="KW-0732">Signal</keyword>
<sequence>MVVTLTPALMLSFMLGTSGALVQRFGEHTSRPTSLPLVIPRTISYTTREKTVYKRSHRQGWRSHAEKVRRWEVNNKEIDLELADLRDRFQGDVITFAQAMTSHMKIN</sequence>
<evidence type="ECO:0000313" key="3">
    <source>
        <dbReference type="Proteomes" id="UP001386955"/>
    </source>
</evidence>
<feature type="signal peptide" evidence="1">
    <location>
        <begin position="1"/>
        <end position="19"/>
    </location>
</feature>
<protein>
    <submittedName>
        <fullName evidence="2">Uncharacterized protein</fullName>
    </submittedName>
</protein>
<dbReference type="EMBL" id="JAYMYS010000009">
    <property type="protein sequence ID" value="KAK7381076.1"/>
    <property type="molecule type" value="Genomic_DNA"/>
</dbReference>
<name>A0AAN9NXQ2_PSOTE</name>
<organism evidence="2 3">
    <name type="scientific">Psophocarpus tetragonolobus</name>
    <name type="common">Winged bean</name>
    <name type="synonym">Dolichos tetragonolobus</name>
    <dbReference type="NCBI Taxonomy" id="3891"/>
    <lineage>
        <taxon>Eukaryota</taxon>
        <taxon>Viridiplantae</taxon>
        <taxon>Streptophyta</taxon>
        <taxon>Embryophyta</taxon>
        <taxon>Tracheophyta</taxon>
        <taxon>Spermatophyta</taxon>
        <taxon>Magnoliopsida</taxon>
        <taxon>eudicotyledons</taxon>
        <taxon>Gunneridae</taxon>
        <taxon>Pentapetalae</taxon>
        <taxon>rosids</taxon>
        <taxon>fabids</taxon>
        <taxon>Fabales</taxon>
        <taxon>Fabaceae</taxon>
        <taxon>Papilionoideae</taxon>
        <taxon>50 kb inversion clade</taxon>
        <taxon>NPAAA clade</taxon>
        <taxon>indigoferoid/millettioid clade</taxon>
        <taxon>Phaseoleae</taxon>
        <taxon>Psophocarpus</taxon>
    </lineage>
</organism>
<proteinExistence type="predicted"/>
<evidence type="ECO:0000256" key="1">
    <source>
        <dbReference type="SAM" id="SignalP"/>
    </source>
</evidence>
<dbReference type="Proteomes" id="UP001386955">
    <property type="component" value="Unassembled WGS sequence"/>
</dbReference>
<reference evidence="2 3" key="1">
    <citation type="submission" date="2024-01" db="EMBL/GenBank/DDBJ databases">
        <title>The genomes of 5 underutilized Papilionoideae crops provide insights into root nodulation and disease resistanc.</title>
        <authorList>
            <person name="Jiang F."/>
        </authorList>
    </citation>
    <scope>NUCLEOTIDE SEQUENCE [LARGE SCALE GENOMIC DNA]</scope>
    <source>
        <strain evidence="2">DUOXIRENSHENG_FW03</strain>
        <tissue evidence="2">Leaves</tissue>
    </source>
</reference>
<feature type="chain" id="PRO_5043044896" evidence="1">
    <location>
        <begin position="20"/>
        <end position="107"/>
    </location>
</feature>
<gene>
    <name evidence="2" type="ORF">VNO78_33600</name>
</gene>
<keyword evidence="3" id="KW-1185">Reference proteome</keyword>
<accession>A0AAN9NXQ2</accession>
<comment type="caution">
    <text evidence="2">The sequence shown here is derived from an EMBL/GenBank/DDBJ whole genome shotgun (WGS) entry which is preliminary data.</text>
</comment>
<evidence type="ECO:0000313" key="2">
    <source>
        <dbReference type="EMBL" id="KAK7381076.1"/>
    </source>
</evidence>
<dbReference type="AlphaFoldDB" id="A0AAN9NXQ2"/>